<proteinExistence type="predicted"/>
<name>A0A091DUP5_FUKDA</name>
<evidence type="ECO:0000313" key="2">
    <source>
        <dbReference type="Proteomes" id="UP000028990"/>
    </source>
</evidence>
<dbReference type="EMBL" id="KN122033">
    <property type="protein sequence ID" value="KFO34015.1"/>
    <property type="molecule type" value="Genomic_DNA"/>
</dbReference>
<dbReference type="Proteomes" id="UP000028990">
    <property type="component" value="Unassembled WGS sequence"/>
</dbReference>
<evidence type="ECO:0000313" key="1">
    <source>
        <dbReference type="EMBL" id="KFO34015.1"/>
    </source>
</evidence>
<accession>A0A091DUP5</accession>
<dbReference type="AlphaFoldDB" id="A0A091DUP5"/>
<sequence>MLLLSGIQQKWWLTCKLQGSPFQLANLSQSTTDADAVMLNVDRVSLGAAKASSTQTHRDSAPQRALGMQNEESHPISSALAFITYHDTICSACLPIHAFPYLLGPHMSQRGNMSCPDTLSPFASRLLLQRGHILPFARIVVISTYIRYVSVFNLEMLFDIHTSATNSDKIEEKCLGQWCVKSN</sequence>
<protein>
    <submittedName>
        <fullName evidence="1">Uncharacterized protein</fullName>
    </submittedName>
</protein>
<reference evidence="1 2" key="1">
    <citation type="submission" date="2013-11" db="EMBL/GenBank/DDBJ databases">
        <title>The Damaraland mole rat (Fukomys damarensis) genome and evolution of African mole rats.</title>
        <authorList>
            <person name="Gladyshev V.N."/>
            <person name="Fang X."/>
        </authorList>
    </citation>
    <scope>NUCLEOTIDE SEQUENCE [LARGE SCALE GENOMIC DNA]</scope>
    <source>
        <tissue evidence="1">Liver</tissue>
    </source>
</reference>
<organism evidence="1 2">
    <name type="scientific">Fukomys damarensis</name>
    <name type="common">Damaraland mole rat</name>
    <name type="synonym">Cryptomys damarensis</name>
    <dbReference type="NCBI Taxonomy" id="885580"/>
    <lineage>
        <taxon>Eukaryota</taxon>
        <taxon>Metazoa</taxon>
        <taxon>Chordata</taxon>
        <taxon>Craniata</taxon>
        <taxon>Vertebrata</taxon>
        <taxon>Euteleostomi</taxon>
        <taxon>Mammalia</taxon>
        <taxon>Eutheria</taxon>
        <taxon>Euarchontoglires</taxon>
        <taxon>Glires</taxon>
        <taxon>Rodentia</taxon>
        <taxon>Hystricomorpha</taxon>
        <taxon>Bathyergidae</taxon>
        <taxon>Fukomys</taxon>
    </lineage>
</organism>
<gene>
    <name evidence="1" type="ORF">H920_04656</name>
</gene>
<keyword evidence="2" id="KW-1185">Reference proteome</keyword>